<feature type="domain" description="FHA" evidence="7">
    <location>
        <begin position="71"/>
        <end position="141"/>
    </location>
</feature>
<dbReference type="GO" id="GO:0008081">
    <property type="term" value="F:phosphoric diester hydrolase activity"/>
    <property type="evidence" value="ECO:0007669"/>
    <property type="project" value="InterPro"/>
</dbReference>
<dbReference type="Proteomes" id="UP000250235">
    <property type="component" value="Unassembled WGS sequence"/>
</dbReference>
<feature type="active site" description="Nucleophile" evidence="3">
    <location>
        <position position="534"/>
    </location>
</feature>
<dbReference type="Pfam" id="PF06087">
    <property type="entry name" value="Tyr-DNA_phospho"/>
    <property type="match status" value="2"/>
</dbReference>
<dbReference type="OrthoDB" id="47785at2759"/>
<name>A0A2Z7AQ10_9LAMI</name>
<dbReference type="PANTHER" id="PTHR12415:SF3">
    <property type="entry name" value="OS04G0403400 PROTEIN"/>
    <property type="match status" value="1"/>
</dbReference>
<dbReference type="CDD" id="cd09122">
    <property type="entry name" value="PLDc_Tdp1_1"/>
    <property type="match status" value="1"/>
</dbReference>
<organism evidence="8 9">
    <name type="scientific">Dorcoceras hygrometricum</name>
    <dbReference type="NCBI Taxonomy" id="472368"/>
    <lineage>
        <taxon>Eukaryota</taxon>
        <taxon>Viridiplantae</taxon>
        <taxon>Streptophyta</taxon>
        <taxon>Embryophyta</taxon>
        <taxon>Tracheophyta</taxon>
        <taxon>Spermatophyta</taxon>
        <taxon>Magnoliopsida</taxon>
        <taxon>eudicotyledons</taxon>
        <taxon>Gunneridae</taxon>
        <taxon>Pentapetalae</taxon>
        <taxon>asterids</taxon>
        <taxon>lamiids</taxon>
        <taxon>Lamiales</taxon>
        <taxon>Gesneriaceae</taxon>
        <taxon>Didymocarpoideae</taxon>
        <taxon>Trichosporeae</taxon>
        <taxon>Loxocarpinae</taxon>
        <taxon>Dorcoceras</taxon>
    </lineage>
</organism>
<keyword evidence="9" id="KW-1185">Reference proteome</keyword>
<feature type="binding site" evidence="4">
    <location>
        <position position="981"/>
    </location>
    <ligand>
        <name>substrate</name>
    </ligand>
</feature>
<dbReference type="Gene3D" id="3.30.870.10">
    <property type="entry name" value="Endonuclease Chain A"/>
    <property type="match status" value="2"/>
</dbReference>
<evidence type="ECO:0000256" key="3">
    <source>
        <dbReference type="PIRSR" id="PIRSR610347-1"/>
    </source>
</evidence>
<evidence type="ECO:0000256" key="4">
    <source>
        <dbReference type="PIRSR" id="PIRSR610347-2"/>
    </source>
</evidence>
<dbReference type="GO" id="GO:0016818">
    <property type="term" value="F:hydrolase activity, acting on acid anhydrides, in phosphorus-containing anhydrides"/>
    <property type="evidence" value="ECO:0007669"/>
    <property type="project" value="InterPro"/>
</dbReference>
<accession>A0A2Z7AQ10</accession>
<evidence type="ECO:0000256" key="6">
    <source>
        <dbReference type="SAM" id="MobiDB-lite"/>
    </source>
</evidence>
<sequence length="1157" mass="129568">MGCSSGHSFSFQNQICERRQKLEFPAISHKKPRKNTLKKAVLCVKTFDLPLISRSTGQICESICLEPYKPYTIGRKYQFCDFVITDRRISKRHCQLLFDSLNNRIYLSDGVFVESSEYNGSFCSNRNRGSLNGVSLNGIRISGVVALQVGDEVRLVCGKEGGPCWHGNGIGFIVERIVSIEEVDYRRSNELNSCPVHSELATCRLQHCRAIDKTRLLLSWCKDILGSDDPISYIRKCIVLDQNRFGFAFLDGSNKCYELSPNNGFDRQLHIGRGKRKRVYSRETGAVSKGWNLHRDKIIDVLEVSSEFECANFINNANSETTRTPNYGGIHLENGIFKIDGPGLSSRELVITQCKEVLENDAHANITRKPDNGGIHLEDGGIFKCDGSANLPSGKLDIPQCKEVLEDNDYGGCILPPGKKFYLNRLQSEGQYQEEVDDVVSLPELFHPIKNLVRVFIATFTSDILWFISYCKIPPHLPVTIACHSTEKCWSLDPDERISVPYSDFPNLTVVYPPFPETIAFNKDRKNSGIACHHPKLMVLQREDSMRVVITSANLVAKQWHDVTNTVWWQDFPRLIIPENMSLFTQLSIGEVNIDRKGDFAAQLAGFVASLVVDIPSQAYWILELIKYDFKGAVGYLVASVPGIHSHIRPRVSRSKHLMMGKSCKTDSGGAKLLTSVEAAVVGLSYIYHASADSNGARLRKLASFLSKCDVNLDGMSQIVLQRDTNIPADRNAVSVFIPNPEDSSLGDIIQLGFLPRNIAKWVAPLSDNDLFAFSAYINPKEALSTVLEGADNKVKLILYVYAVWLRSSSWDGPSFTDMPDKILPEYASAICSLIALSQRFTGLWRLKEVLGQYKWPEHLESDLVFGSSSVGAINARFLAAFSAAAGKRSVPFSDSDESDPDWGSWNTSQEIINPSVRIIFPTIERVKNNRSGIAASRRMLCFSEVTCLLQKTWQRLKKVGILHDATPFPTDRVGFPMHVKVGRKRFEANDRSSFGWVYCGSHNFSAAAWGRPISDRQSNGVVANTCVLGSRLHVSNYELGIVFIVPPPDSVARDKESAECLDDIILPFMVPPPKYSLIDKPATAQAMRDAWAKQCLRERELYEAVSTSAEDCMVEEIPEEEDDEILEIDKFDTQEKEEEKTYAGTLWSQVHSSRSQ</sequence>
<feature type="region of interest" description="Disordered" evidence="6">
    <location>
        <begin position="1134"/>
        <end position="1157"/>
    </location>
</feature>
<dbReference type="EMBL" id="KV014894">
    <property type="protein sequence ID" value="KZV21417.1"/>
    <property type="molecule type" value="Genomic_DNA"/>
</dbReference>
<evidence type="ECO:0000313" key="8">
    <source>
        <dbReference type="EMBL" id="KZV21417.1"/>
    </source>
</evidence>
<gene>
    <name evidence="8" type="ORF">F511_14949</name>
</gene>
<dbReference type="AlphaFoldDB" id="A0A2Z7AQ10"/>
<dbReference type="SUPFAM" id="SSF56024">
    <property type="entry name" value="Phospholipase D/nuclease"/>
    <property type="match status" value="2"/>
</dbReference>
<dbReference type="Pfam" id="PF00498">
    <property type="entry name" value="FHA"/>
    <property type="match status" value="1"/>
</dbReference>
<evidence type="ECO:0000259" key="7">
    <source>
        <dbReference type="PROSITE" id="PS50006"/>
    </source>
</evidence>
<dbReference type="Gene3D" id="2.60.200.20">
    <property type="match status" value="1"/>
</dbReference>
<dbReference type="CDD" id="cd00060">
    <property type="entry name" value="FHA"/>
    <property type="match status" value="1"/>
</dbReference>
<feature type="compositionally biased region" description="Polar residues" evidence="6">
    <location>
        <begin position="1147"/>
        <end position="1157"/>
    </location>
</feature>
<dbReference type="GO" id="GO:0006281">
    <property type="term" value="P:DNA repair"/>
    <property type="evidence" value="ECO:0007669"/>
    <property type="project" value="InterPro"/>
</dbReference>
<evidence type="ECO:0000313" key="9">
    <source>
        <dbReference type="Proteomes" id="UP000250235"/>
    </source>
</evidence>
<evidence type="ECO:0000256" key="5">
    <source>
        <dbReference type="PIRSR" id="PIRSR610347-3"/>
    </source>
</evidence>
<feature type="active site" description="Proton donor/acceptor" evidence="3">
    <location>
        <position position="979"/>
    </location>
</feature>
<keyword evidence="2" id="KW-0378">Hydrolase</keyword>
<dbReference type="InterPro" id="IPR014905">
    <property type="entry name" value="HIRAN"/>
</dbReference>
<protein>
    <recommendedName>
        <fullName evidence="7">FHA domain-containing protein</fullName>
    </recommendedName>
</protein>
<dbReference type="Pfam" id="PF08797">
    <property type="entry name" value="HIRAN"/>
    <property type="match status" value="1"/>
</dbReference>
<dbReference type="InterPro" id="IPR008984">
    <property type="entry name" value="SMAD_FHA_dom_sf"/>
</dbReference>
<dbReference type="Gene3D" id="3.30.70.2330">
    <property type="match status" value="1"/>
</dbReference>
<reference evidence="8 9" key="1">
    <citation type="journal article" date="2015" name="Proc. Natl. Acad. Sci. U.S.A.">
        <title>The resurrection genome of Boea hygrometrica: A blueprint for survival of dehydration.</title>
        <authorList>
            <person name="Xiao L."/>
            <person name="Yang G."/>
            <person name="Zhang L."/>
            <person name="Yang X."/>
            <person name="Zhao S."/>
            <person name="Ji Z."/>
            <person name="Zhou Q."/>
            <person name="Hu M."/>
            <person name="Wang Y."/>
            <person name="Chen M."/>
            <person name="Xu Y."/>
            <person name="Jin H."/>
            <person name="Xiao X."/>
            <person name="Hu G."/>
            <person name="Bao F."/>
            <person name="Hu Y."/>
            <person name="Wan P."/>
            <person name="Li L."/>
            <person name="Deng X."/>
            <person name="Kuang T."/>
            <person name="Xiang C."/>
            <person name="Zhu J.K."/>
            <person name="Oliver M.J."/>
            <person name="He Y."/>
        </authorList>
    </citation>
    <scope>NUCLEOTIDE SEQUENCE [LARGE SCALE GENOMIC DNA]</scope>
    <source>
        <strain evidence="9">cv. XS01</strain>
    </source>
</reference>
<dbReference type="GO" id="GO:0008270">
    <property type="term" value="F:zinc ion binding"/>
    <property type="evidence" value="ECO:0007669"/>
    <property type="project" value="InterPro"/>
</dbReference>
<dbReference type="SMART" id="SM00240">
    <property type="entry name" value="FHA"/>
    <property type="match status" value="1"/>
</dbReference>
<dbReference type="PROSITE" id="PS50006">
    <property type="entry name" value="FHA_DOMAIN"/>
    <property type="match status" value="1"/>
</dbReference>
<evidence type="ECO:0000256" key="1">
    <source>
        <dbReference type="ARBA" id="ARBA00022723"/>
    </source>
</evidence>
<dbReference type="PANTHER" id="PTHR12415">
    <property type="entry name" value="TYROSYL-DNA PHOSPHODIESTERASE 1"/>
    <property type="match status" value="1"/>
</dbReference>
<dbReference type="CDD" id="cd09123">
    <property type="entry name" value="PLDc_Tdp1_2"/>
    <property type="match status" value="1"/>
</dbReference>
<dbReference type="InterPro" id="IPR000253">
    <property type="entry name" value="FHA_dom"/>
</dbReference>
<dbReference type="InterPro" id="IPR010347">
    <property type="entry name" value="Tdp1"/>
</dbReference>
<evidence type="ECO:0000256" key="2">
    <source>
        <dbReference type="ARBA" id="ARBA00022801"/>
    </source>
</evidence>
<dbReference type="GO" id="GO:0003676">
    <property type="term" value="F:nucleic acid binding"/>
    <property type="evidence" value="ECO:0007669"/>
    <property type="project" value="InterPro"/>
</dbReference>
<feature type="binding site" evidence="4">
    <location>
        <position position="536"/>
    </location>
    <ligand>
        <name>substrate</name>
    </ligand>
</feature>
<dbReference type="SUPFAM" id="SSF49879">
    <property type="entry name" value="SMAD/FHA domain"/>
    <property type="match status" value="1"/>
</dbReference>
<proteinExistence type="predicted"/>
<feature type="site" description="Interaction with DNA" evidence="5">
    <location>
        <position position="1006"/>
    </location>
</feature>
<dbReference type="GO" id="GO:0005634">
    <property type="term" value="C:nucleus"/>
    <property type="evidence" value="ECO:0007669"/>
    <property type="project" value="InterPro"/>
</dbReference>
<keyword evidence="1" id="KW-0479">Metal-binding</keyword>